<dbReference type="InterPro" id="IPR039538">
    <property type="entry name" value="BetI_C"/>
</dbReference>
<sequence length="197" mass="21338">MPKIGVEAIRRQALIEAAIETIHDRGFCAVTVGGIARRAGVSTALAHHYFGSKDRLLAETMRYLLSDLGRAIRSRLRQASSPRERISAVIAGNFAPDQFQPATISAWLAFYVQAQTVPEARRLHRIYARRLASNLVHDLSRLMPRPQARAAAEAAAALIDGLWIRFALADGAPDAAMAIAIVEDFVEARIAAAGAVS</sequence>
<evidence type="ECO:0000256" key="8">
    <source>
        <dbReference type="PROSITE-ProRule" id="PRU00335"/>
    </source>
</evidence>
<keyword evidence="5 7" id="KW-0804">Transcription</keyword>
<keyword evidence="11" id="KW-1185">Reference proteome</keyword>
<dbReference type="HAMAP" id="MF_00768">
    <property type="entry name" value="HTH_type_BetI"/>
    <property type="match status" value="1"/>
</dbReference>
<dbReference type="Pfam" id="PF00440">
    <property type="entry name" value="TetR_N"/>
    <property type="match status" value="1"/>
</dbReference>
<reference evidence="10 11" key="1">
    <citation type="submission" date="2019-03" db="EMBL/GenBank/DDBJ databases">
        <title>Genomic Encyclopedia of Type Strains, Phase IV (KMG-IV): sequencing the most valuable type-strain genomes for metagenomic binning, comparative biology and taxonomic classification.</title>
        <authorList>
            <person name="Goeker M."/>
        </authorList>
    </citation>
    <scope>NUCLEOTIDE SEQUENCE [LARGE SCALE GENOMIC DNA]</scope>
    <source>
        <strain evidence="10 11">DSM 19345</strain>
    </source>
</reference>
<dbReference type="RefSeq" id="WP_132806674.1">
    <property type="nucleotide sequence ID" value="NZ_SMAK01000006.1"/>
</dbReference>
<keyword evidence="2 7" id="KW-0678">Repressor</keyword>
<dbReference type="InterPro" id="IPR017757">
    <property type="entry name" value="Tscrpt_rep_BetI"/>
</dbReference>
<dbReference type="NCBIfam" id="TIGR03384">
    <property type="entry name" value="betaine_BetI"/>
    <property type="match status" value="1"/>
</dbReference>
<gene>
    <name evidence="7" type="primary">betI</name>
    <name evidence="10" type="ORF">EDC22_10632</name>
</gene>
<protein>
    <recommendedName>
        <fullName evidence="7">HTH-type transcriptional regulator BetI</fullName>
    </recommendedName>
</protein>
<dbReference type="GO" id="GO:0019285">
    <property type="term" value="P:glycine betaine biosynthetic process from choline"/>
    <property type="evidence" value="ECO:0007669"/>
    <property type="project" value="UniProtKB-UniRule"/>
</dbReference>
<dbReference type="UniPathway" id="UPA00529"/>
<dbReference type="SUPFAM" id="SSF46689">
    <property type="entry name" value="Homeodomain-like"/>
    <property type="match status" value="1"/>
</dbReference>
<dbReference type="NCBIfam" id="NF001978">
    <property type="entry name" value="PRK00767.1"/>
    <property type="match status" value="1"/>
</dbReference>
<dbReference type="GO" id="GO:0003700">
    <property type="term" value="F:DNA-binding transcription factor activity"/>
    <property type="evidence" value="ECO:0007669"/>
    <property type="project" value="UniProtKB-UniRule"/>
</dbReference>
<evidence type="ECO:0000256" key="6">
    <source>
        <dbReference type="ARBA" id="ARBA00024936"/>
    </source>
</evidence>
<evidence type="ECO:0000256" key="3">
    <source>
        <dbReference type="ARBA" id="ARBA00023015"/>
    </source>
</evidence>
<dbReference type="PANTHER" id="PTHR30055">
    <property type="entry name" value="HTH-TYPE TRANSCRIPTIONAL REGULATOR RUTR"/>
    <property type="match status" value="1"/>
</dbReference>
<name>A0A4V2UZ45_9HYPH</name>
<dbReference type="EMBL" id="SMAK01000006">
    <property type="protein sequence ID" value="TCT09838.1"/>
    <property type="molecule type" value="Genomic_DNA"/>
</dbReference>
<comment type="caution">
    <text evidence="10">The sequence shown here is derived from an EMBL/GenBank/DDBJ whole genome shotgun (WGS) entry which is preliminary data.</text>
</comment>
<evidence type="ECO:0000256" key="1">
    <source>
        <dbReference type="ARBA" id="ARBA00004719"/>
    </source>
</evidence>
<dbReference type="InterPro" id="IPR036271">
    <property type="entry name" value="Tet_transcr_reg_TetR-rel_C_sf"/>
</dbReference>
<dbReference type="PANTHER" id="PTHR30055:SF234">
    <property type="entry name" value="HTH-TYPE TRANSCRIPTIONAL REGULATOR BETI"/>
    <property type="match status" value="1"/>
</dbReference>
<evidence type="ECO:0000256" key="4">
    <source>
        <dbReference type="ARBA" id="ARBA00023125"/>
    </source>
</evidence>
<dbReference type="PROSITE" id="PS01081">
    <property type="entry name" value="HTH_TETR_1"/>
    <property type="match status" value="1"/>
</dbReference>
<dbReference type="InterPro" id="IPR023772">
    <property type="entry name" value="DNA-bd_HTH_TetR-type_CS"/>
</dbReference>
<dbReference type="InterPro" id="IPR009057">
    <property type="entry name" value="Homeodomain-like_sf"/>
</dbReference>
<keyword evidence="4 7" id="KW-0238">DNA-binding</keyword>
<accession>A0A4V2UZ45</accession>
<evidence type="ECO:0000313" key="10">
    <source>
        <dbReference type="EMBL" id="TCT09838.1"/>
    </source>
</evidence>
<dbReference type="OrthoDB" id="7618612at2"/>
<organism evidence="10 11">
    <name type="scientific">Tepidamorphus gemmatus</name>
    <dbReference type="NCBI Taxonomy" id="747076"/>
    <lineage>
        <taxon>Bacteria</taxon>
        <taxon>Pseudomonadati</taxon>
        <taxon>Pseudomonadota</taxon>
        <taxon>Alphaproteobacteria</taxon>
        <taxon>Hyphomicrobiales</taxon>
        <taxon>Tepidamorphaceae</taxon>
        <taxon>Tepidamorphus</taxon>
    </lineage>
</organism>
<comment type="pathway">
    <text evidence="1 7">Amine and polyamine biosynthesis; betaine biosynthesis via choline pathway [regulation].</text>
</comment>
<dbReference type="InterPro" id="IPR050109">
    <property type="entry name" value="HTH-type_TetR-like_transc_reg"/>
</dbReference>
<dbReference type="InterPro" id="IPR001647">
    <property type="entry name" value="HTH_TetR"/>
</dbReference>
<dbReference type="Gene3D" id="1.10.357.10">
    <property type="entry name" value="Tetracycline Repressor, domain 2"/>
    <property type="match status" value="1"/>
</dbReference>
<evidence type="ECO:0000256" key="5">
    <source>
        <dbReference type="ARBA" id="ARBA00023163"/>
    </source>
</evidence>
<evidence type="ECO:0000313" key="11">
    <source>
        <dbReference type="Proteomes" id="UP000295678"/>
    </source>
</evidence>
<keyword evidence="3 7" id="KW-0805">Transcription regulation</keyword>
<dbReference type="SUPFAM" id="SSF48498">
    <property type="entry name" value="Tetracyclin repressor-like, C-terminal domain"/>
    <property type="match status" value="1"/>
</dbReference>
<dbReference type="GO" id="GO:0000976">
    <property type="term" value="F:transcription cis-regulatory region binding"/>
    <property type="evidence" value="ECO:0007669"/>
    <property type="project" value="TreeGrafter"/>
</dbReference>
<dbReference type="PRINTS" id="PR00455">
    <property type="entry name" value="HTHTETR"/>
</dbReference>
<dbReference type="Pfam" id="PF13977">
    <property type="entry name" value="TetR_C_6"/>
    <property type="match status" value="1"/>
</dbReference>
<feature type="DNA-binding region" description="H-T-H motif" evidence="7 8">
    <location>
        <begin position="31"/>
        <end position="50"/>
    </location>
</feature>
<evidence type="ECO:0000256" key="2">
    <source>
        <dbReference type="ARBA" id="ARBA00022491"/>
    </source>
</evidence>
<evidence type="ECO:0000259" key="9">
    <source>
        <dbReference type="PROSITE" id="PS50977"/>
    </source>
</evidence>
<dbReference type="PROSITE" id="PS50977">
    <property type="entry name" value="HTH_TETR_2"/>
    <property type="match status" value="1"/>
</dbReference>
<feature type="domain" description="HTH tetR-type" evidence="9">
    <location>
        <begin position="8"/>
        <end position="68"/>
    </location>
</feature>
<dbReference type="Proteomes" id="UP000295678">
    <property type="component" value="Unassembled WGS sequence"/>
</dbReference>
<dbReference type="AlphaFoldDB" id="A0A4V2UZ45"/>
<proteinExistence type="inferred from homology"/>
<evidence type="ECO:0000256" key="7">
    <source>
        <dbReference type="HAMAP-Rule" id="MF_00768"/>
    </source>
</evidence>
<dbReference type="GO" id="GO:0045892">
    <property type="term" value="P:negative regulation of DNA-templated transcription"/>
    <property type="evidence" value="ECO:0007669"/>
    <property type="project" value="UniProtKB-UniRule"/>
</dbReference>
<comment type="function">
    <text evidence="6">Repressor involved in the biosynthesis of the osmoprotectant glycine betaine. It represses transcription of the choline transporter BetT and the genes of BetAB involved in the synthesis of glycine betaine.</text>
</comment>
<comment type="function">
    <text evidence="7">Repressor involved in choline regulation of the bet genes.</text>
</comment>